<keyword evidence="1" id="KW-0812">Transmembrane</keyword>
<keyword evidence="1" id="KW-0472">Membrane</keyword>
<proteinExistence type="predicted"/>
<organism evidence="2 3">
    <name type="scientific">Pyxidicoccus parkwayensis</name>
    <dbReference type="NCBI Taxonomy" id="2813578"/>
    <lineage>
        <taxon>Bacteria</taxon>
        <taxon>Pseudomonadati</taxon>
        <taxon>Myxococcota</taxon>
        <taxon>Myxococcia</taxon>
        <taxon>Myxococcales</taxon>
        <taxon>Cystobacterineae</taxon>
        <taxon>Myxococcaceae</taxon>
        <taxon>Pyxidicoccus</taxon>
    </lineage>
</organism>
<keyword evidence="1" id="KW-1133">Transmembrane helix</keyword>
<name>A0ABX7P343_9BACT</name>
<evidence type="ECO:0000256" key="1">
    <source>
        <dbReference type="SAM" id="Phobius"/>
    </source>
</evidence>
<gene>
    <name evidence="2" type="ORF">JY651_08030</name>
</gene>
<evidence type="ECO:0000313" key="3">
    <source>
        <dbReference type="Proteomes" id="UP000662747"/>
    </source>
</evidence>
<sequence>MPSGGSTISTHFLVIGLYFAGLGAFRAAELLSLPGDVVIDPEFPSWLLEYLGALCGVLLAGGLLLLGGGLVARSNVRRGRKLAVAGAATVFLACVAHAVFLAIWERAFAQGGLFPGIKDMLWLTRVYDPSYGNQGAILMYRVGQFAALAAWAGAALYVLGASLLPNDEPRQAA</sequence>
<keyword evidence="3" id="KW-1185">Reference proteome</keyword>
<reference evidence="2 3" key="1">
    <citation type="submission" date="2021-02" db="EMBL/GenBank/DDBJ databases">
        <title>De Novo genome assembly of isolated myxobacteria.</title>
        <authorList>
            <person name="Stevens D.C."/>
        </authorList>
    </citation>
    <scope>NUCLEOTIDE SEQUENCE [LARGE SCALE GENOMIC DNA]</scope>
    <source>
        <strain evidence="3">SCPEA02</strain>
    </source>
</reference>
<feature type="transmembrane region" description="Helical" evidence="1">
    <location>
        <begin position="145"/>
        <end position="164"/>
    </location>
</feature>
<evidence type="ECO:0000313" key="2">
    <source>
        <dbReference type="EMBL" id="QSQ24877.1"/>
    </source>
</evidence>
<feature type="transmembrane region" description="Helical" evidence="1">
    <location>
        <begin position="12"/>
        <end position="31"/>
    </location>
</feature>
<protein>
    <submittedName>
        <fullName evidence="2">Uncharacterized protein</fullName>
    </submittedName>
</protein>
<dbReference type="Proteomes" id="UP000662747">
    <property type="component" value="Chromosome"/>
</dbReference>
<feature type="transmembrane region" description="Helical" evidence="1">
    <location>
        <begin position="51"/>
        <end position="72"/>
    </location>
</feature>
<dbReference type="EMBL" id="CP071090">
    <property type="protein sequence ID" value="QSQ24877.1"/>
    <property type="molecule type" value="Genomic_DNA"/>
</dbReference>
<dbReference type="RefSeq" id="WP_206726438.1">
    <property type="nucleotide sequence ID" value="NZ_CP071090.1"/>
</dbReference>
<accession>A0ABX7P343</accession>
<feature type="transmembrane region" description="Helical" evidence="1">
    <location>
        <begin position="84"/>
        <end position="104"/>
    </location>
</feature>